<dbReference type="Proteomes" id="UP000250744">
    <property type="component" value="Unassembled WGS sequence"/>
</dbReference>
<comment type="caution">
    <text evidence="8">The sequence shown here is derived from an EMBL/GenBank/DDBJ whole genome shotgun (WGS) entry which is preliminary data.</text>
</comment>
<accession>A0A364NPJ4</accession>
<keyword evidence="5 6" id="KW-0472">Membrane</keyword>
<feature type="domain" description="Fatty acid hydroxylase" evidence="7">
    <location>
        <begin position="87"/>
        <end position="224"/>
    </location>
</feature>
<evidence type="ECO:0000256" key="2">
    <source>
        <dbReference type="ARBA" id="ARBA00022692"/>
    </source>
</evidence>
<keyword evidence="9" id="KW-1185">Reference proteome</keyword>
<comment type="subcellular location">
    <subcellularLocation>
        <location evidence="1">Endomembrane system</location>
        <topology evidence="1">Multi-pass membrane protein</topology>
    </subcellularLocation>
</comment>
<proteinExistence type="predicted"/>
<evidence type="ECO:0000256" key="5">
    <source>
        <dbReference type="ARBA" id="ARBA00023136"/>
    </source>
</evidence>
<evidence type="ECO:0000256" key="4">
    <source>
        <dbReference type="ARBA" id="ARBA00023002"/>
    </source>
</evidence>
<dbReference type="GO" id="GO:0005506">
    <property type="term" value="F:iron ion binding"/>
    <property type="evidence" value="ECO:0007669"/>
    <property type="project" value="InterPro"/>
</dbReference>
<dbReference type="PANTHER" id="PTHR21624:SF3">
    <property type="entry name" value="FATTY ACID HYDROXYLASE DOMAIN-CONTAINING PROTEIN"/>
    <property type="match status" value="1"/>
</dbReference>
<name>A0A364NPJ4_9GAMM</name>
<evidence type="ECO:0000256" key="1">
    <source>
        <dbReference type="ARBA" id="ARBA00004127"/>
    </source>
</evidence>
<dbReference type="EMBL" id="QKRX01000003">
    <property type="protein sequence ID" value="RAU18930.1"/>
    <property type="molecule type" value="Genomic_DNA"/>
</dbReference>
<dbReference type="GO" id="GO:0008610">
    <property type="term" value="P:lipid biosynthetic process"/>
    <property type="evidence" value="ECO:0007669"/>
    <property type="project" value="InterPro"/>
</dbReference>
<dbReference type="GO" id="GO:0006643">
    <property type="term" value="P:membrane lipid metabolic process"/>
    <property type="evidence" value="ECO:0007669"/>
    <property type="project" value="TreeGrafter"/>
</dbReference>
<evidence type="ECO:0000313" key="9">
    <source>
        <dbReference type="Proteomes" id="UP000250744"/>
    </source>
</evidence>
<dbReference type="GO" id="GO:0050479">
    <property type="term" value="F:glyceryl-ether monooxygenase activity"/>
    <property type="evidence" value="ECO:0007669"/>
    <property type="project" value="TreeGrafter"/>
</dbReference>
<dbReference type="AlphaFoldDB" id="A0A364NPJ4"/>
<dbReference type="GO" id="GO:0016020">
    <property type="term" value="C:membrane"/>
    <property type="evidence" value="ECO:0007669"/>
    <property type="project" value="GOC"/>
</dbReference>
<dbReference type="OrthoDB" id="9770329at2"/>
<keyword evidence="2 6" id="KW-0812">Transmembrane</keyword>
<dbReference type="InterPro" id="IPR051689">
    <property type="entry name" value="Sterol_desaturase/TMEM195"/>
</dbReference>
<evidence type="ECO:0000313" key="8">
    <source>
        <dbReference type="EMBL" id="RAU18930.1"/>
    </source>
</evidence>
<organism evidence="8 9">
    <name type="scientific">Nitrincola tibetensis</name>
    <dbReference type="NCBI Taxonomy" id="2219697"/>
    <lineage>
        <taxon>Bacteria</taxon>
        <taxon>Pseudomonadati</taxon>
        <taxon>Pseudomonadota</taxon>
        <taxon>Gammaproteobacteria</taxon>
        <taxon>Oceanospirillales</taxon>
        <taxon>Oceanospirillaceae</taxon>
        <taxon>Nitrincola</taxon>
    </lineage>
</organism>
<reference evidence="8 9" key="1">
    <citation type="submission" date="2018-06" db="EMBL/GenBank/DDBJ databases">
        <title>Nitrincola tibetense sp. nov., isolated from Lake XuguoCo on Tibetan Plateau.</title>
        <authorList>
            <person name="Xing P."/>
        </authorList>
    </citation>
    <scope>NUCLEOTIDE SEQUENCE [LARGE SCALE GENOMIC DNA]</scope>
    <source>
        <strain evidence="9">xg18</strain>
    </source>
</reference>
<keyword evidence="4" id="KW-0560">Oxidoreductase</keyword>
<evidence type="ECO:0000259" key="7">
    <source>
        <dbReference type="Pfam" id="PF04116"/>
    </source>
</evidence>
<feature type="transmembrane region" description="Helical" evidence="6">
    <location>
        <begin position="37"/>
        <end position="63"/>
    </location>
</feature>
<keyword evidence="3 6" id="KW-1133">Transmembrane helix</keyword>
<dbReference type="PANTHER" id="PTHR21624">
    <property type="entry name" value="STEROL DESATURASE-RELATED PROTEIN"/>
    <property type="match status" value="1"/>
</dbReference>
<feature type="transmembrane region" description="Helical" evidence="6">
    <location>
        <begin position="6"/>
        <end position="25"/>
    </location>
</feature>
<dbReference type="InterPro" id="IPR006694">
    <property type="entry name" value="Fatty_acid_hydroxylase"/>
</dbReference>
<evidence type="ECO:0000256" key="6">
    <source>
        <dbReference type="SAM" id="Phobius"/>
    </source>
</evidence>
<feature type="transmembrane region" description="Helical" evidence="6">
    <location>
        <begin position="83"/>
        <end position="104"/>
    </location>
</feature>
<gene>
    <name evidence="8" type="ORF">DN062_05490</name>
</gene>
<sequence length="284" mass="32227">MGDEAVWRLSIFLGVLVLVAGWEWARPKRAWRESRGLRWGINLGLIGLNVLIQRLTLGAAAVVMAVHVQNEGWGLLNLVELPYWFKFVLGLLLLDLAIYLQHVLSHALPAFWRLHQVHHADLDLDVTTGLRFHPLEILISLVYKVAIISALGIDPLTVLVFEALLNAASMFSHANLRMSAKVDQIVRWFVITPDMHRVHHSIHRDETDSNFGFFLSCWDRLFGTYTAQPRDGHENMVLGLEYYQQQRELSLKSLLLLPFRALPLPPTDALKSKASETCQGKATE</sequence>
<protein>
    <submittedName>
        <fullName evidence="8">Sterol desaturase family protein</fullName>
    </submittedName>
</protein>
<dbReference type="Pfam" id="PF04116">
    <property type="entry name" value="FA_hydroxylase"/>
    <property type="match status" value="1"/>
</dbReference>
<dbReference type="GO" id="GO:0012505">
    <property type="term" value="C:endomembrane system"/>
    <property type="evidence" value="ECO:0007669"/>
    <property type="project" value="UniProtKB-SubCell"/>
</dbReference>
<evidence type="ECO:0000256" key="3">
    <source>
        <dbReference type="ARBA" id="ARBA00022989"/>
    </source>
</evidence>
<dbReference type="RefSeq" id="WP_112158320.1">
    <property type="nucleotide sequence ID" value="NZ_QKRX01000003.1"/>
</dbReference>